<keyword evidence="2" id="KW-1185">Reference proteome</keyword>
<accession>R0GGA7</accession>
<gene>
    <name evidence="1" type="ORF">CARUB_v10022297mg</name>
</gene>
<dbReference type="AlphaFoldDB" id="R0GGA7"/>
<protein>
    <submittedName>
        <fullName evidence="1">Uncharacterized protein</fullName>
    </submittedName>
</protein>
<dbReference type="PROSITE" id="PS51257">
    <property type="entry name" value="PROKAR_LIPOPROTEIN"/>
    <property type="match status" value="1"/>
</dbReference>
<evidence type="ECO:0000313" key="1">
    <source>
        <dbReference type="EMBL" id="EOA34726.1"/>
    </source>
</evidence>
<sequence length="189" mass="21635">MRHKWLRMKRTETLDDWLGSACIVAGCWLGMNLRVSNIEEPKSSHCLVPSAWKSKRKSDSLLRHKWLGMKRKETLGDWLGSACIVAGCWLGMNLRVSNIKESKSSQCLVPSAWKSKRKSDSLLRHMWLGMKRKETLGDWLGSACSVAGCWLGMKRKEILDDWLWLGIKRNEVLDDWLGSACIVASCWLE</sequence>
<name>R0GGA7_9BRAS</name>
<proteinExistence type="predicted"/>
<reference evidence="2" key="1">
    <citation type="journal article" date="2013" name="Nat. Genet.">
        <title>The Capsella rubella genome and the genomic consequences of rapid mating system evolution.</title>
        <authorList>
            <person name="Slotte T."/>
            <person name="Hazzouri K.M."/>
            <person name="Agren J.A."/>
            <person name="Koenig D."/>
            <person name="Maumus F."/>
            <person name="Guo Y.L."/>
            <person name="Steige K."/>
            <person name="Platts A.E."/>
            <person name="Escobar J.S."/>
            <person name="Newman L.K."/>
            <person name="Wang W."/>
            <person name="Mandakova T."/>
            <person name="Vello E."/>
            <person name="Smith L.M."/>
            <person name="Henz S.R."/>
            <person name="Steffen J."/>
            <person name="Takuno S."/>
            <person name="Brandvain Y."/>
            <person name="Coop G."/>
            <person name="Andolfatto P."/>
            <person name="Hu T.T."/>
            <person name="Blanchette M."/>
            <person name="Clark R.M."/>
            <person name="Quesneville H."/>
            <person name="Nordborg M."/>
            <person name="Gaut B.S."/>
            <person name="Lysak M.A."/>
            <person name="Jenkins J."/>
            <person name="Grimwood J."/>
            <person name="Chapman J."/>
            <person name="Prochnik S."/>
            <person name="Shu S."/>
            <person name="Rokhsar D."/>
            <person name="Schmutz J."/>
            <person name="Weigel D."/>
            <person name="Wright S.I."/>
        </authorList>
    </citation>
    <scope>NUCLEOTIDE SEQUENCE [LARGE SCALE GENOMIC DNA]</scope>
    <source>
        <strain evidence="2">cv. Monte Gargano</strain>
    </source>
</reference>
<organism evidence="1 2">
    <name type="scientific">Capsella rubella</name>
    <dbReference type="NCBI Taxonomy" id="81985"/>
    <lineage>
        <taxon>Eukaryota</taxon>
        <taxon>Viridiplantae</taxon>
        <taxon>Streptophyta</taxon>
        <taxon>Embryophyta</taxon>
        <taxon>Tracheophyta</taxon>
        <taxon>Spermatophyta</taxon>
        <taxon>Magnoliopsida</taxon>
        <taxon>eudicotyledons</taxon>
        <taxon>Gunneridae</taxon>
        <taxon>Pentapetalae</taxon>
        <taxon>rosids</taxon>
        <taxon>malvids</taxon>
        <taxon>Brassicales</taxon>
        <taxon>Brassicaceae</taxon>
        <taxon>Camelineae</taxon>
        <taxon>Capsella</taxon>
    </lineage>
</organism>
<dbReference type="EMBL" id="KB870806">
    <property type="protein sequence ID" value="EOA34726.1"/>
    <property type="molecule type" value="Genomic_DNA"/>
</dbReference>
<dbReference type="Proteomes" id="UP000029121">
    <property type="component" value="Unassembled WGS sequence"/>
</dbReference>
<evidence type="ECO:0000313" key="2">
    <source>
        <dbReference type="Proteomes" id="UP000029121"/>
    </source>
</evidence>